<evidence type="ECO:0000313" key="7">
    <source>
        <dbReference type="EMBL" id="KAF9467158.1"/>
    </source>
</evidence>
<proteinExistence type="predicted"/>
<evidence type="ECO:0000313" key="8">
    <source>
        <dbReference type="Proteomes" id="UP000807353"/>
    </source>
</evidence>
<dbReference type="AlphaFoldDB" id="A0A9P5YE16"/>
<feature type="domain" description="Zn(2)-C6 fungal-type" evidence="6">
    <location>
        <begin position="53"/>
        <end position="82"/>
    </location>
</feature>
<keyword evidence="4" id="KW-0175">Coiled coil</keyword>
<dbReference type="Proteomes" id="UP000807353">
    <property type="component" value="Unassembled WGS sequence"/>
</dbReference>
<dbReference type="OrthoDB" id="424974at2759"/>
<evidence type="ECO:0000256" key="5">
    <source>
        <dbReference type="SAM" id="MobiDB-lite"/>
    </source>
</evidence>
<dbReference type="SUPFAM" id="SSF57701">
    <property type="entry name" value="Zn2/Cys6 DNA-binding domain"/>
    <property type="match status" value="1"/>
</dbReference>
<dbReference type="GO" id="GO:0000981">
    <property type="term" value="F:DNA-binding transcription factor activity, RNA polymerase II-specific"/>
    <property type="evidence" value="ECO:0007669"/>
    <property type="project" value="InterPro"/>
</dbReference>
<feature type="region of interest" description="Disordered" evidence="5">
    <location>
        <begin position="128"/>
        <end position="148"/>
    </location>
</feature>
<dbReference type="Gene3D" id="4.10.240.10">
    <property type="entry name" value="Zn(2)-C6 fungal-type DNA-binding domain"/>
    <property type="match status" value="1"/>
</dbReference>
<dbReference type="GO" id="GO:0008270">
    <property type="term" value="F:zinc ion binding"/>
    <property type="evidence" value="ECO:0007669"/>
    <property type="project" value="InterPro"/>
</dbReference>
<dbReference type="PROSITE" id="PS50048">
    <property type="entry name" value="ZN2_CY6_FUNGAL_2"/>
    <property type="match status" value="1"/>
</dbReference>
<evidence type="ECO:0000256" key="1">
    <source>
        <dbReference type="ARBA" id="ARBA00004123"/>
    </source>
</evidence>
<evidence type="ECO:0000256" key="3">
    <source>
        <dbReference type="ARBA" id="ARBA00023242"/>
    </source>
</evidence>
<comment type="subcellular location">
    <subcellularLocation>
        <location evidence="1">Nucleus</location>
    </subcellularLocation>
</comment>
<feature type="coiled-coil region" evidence="4">
    <location>
        <begin position="100"/>
        <end position="127"/>
    </location>
</feature>
<dbReference type="InterPro" id="IPR001138">
    <property type="entry name" value="Zn2Cys6_DnaBD"/>
</dbReference>
<evidence type="ECO:0000259" key="6">
    <source>
        <dbReference type="PROSITE" id="PS50048"/>
    </source>
</evidence>
<dbReference type="CDD" id="cd00067">
    <property type="entry name" value="GAL4"/>
    <property type="match status" value="1"/>
</dbReference>
<dbReference type="SMART" id="SM00066">
    <property type="entry name" value="GAL4"/>
    <property type="match status" value="1"/>
</dbReference>
<dbReference type="PANTHER" id="PTHR31001">
    <property type="entry name" value="UNCHARACTERIZED TRANSCRIPTIONAL REGULATORY PROTEIN"/>
    <property type="match status" value="1"/>
</dbReference>
<dbReference type="InterPro" id="IPR050613">
    <property type="entry name" value="Sec_Metabolite_Reg"/>
</dbReference>
<gene>
    <name evidence="7" type="ORF">BDZ94DRAFT_1305645</name>
</gene>
<feature type="compositionally biased region" description="Polar residues" evidence="5">
    <location>
        <begin position="17"/>
        <end position="30"/>
    </location>
</feature>
<dbReference type="GO" id="GO:0003677">
    <property type="term" value="F:DNA binding"/>
    <property type="evidence" value="ECO:0007669"/>
    <property type="project" value="InterPro"/>
</dbReference>
<keyword evidence="3" id="KW-0539">Nucleus</keyword>
<keyword evidence="2" id="KW-0479">Metal-binding</keyword>
<feature type="compositionally biased region" description="Acidic residues" evidence="5">
    <location>
        <begin position="139"/>
        <end position="148"/>
    </location>
</feature>
<name>A0A9P5YE16_9AGAR</name>
<evidence type="ECO:0000256" key="2">
    <source>
        <dbReference type="ARBA" id="ARBA00022723"/>
    </source>
</evidence>
<dbReference type="Pfam" id="PF00172">
    <property type="entry name" value="Zn_clus"/>
    <property type="match status" value="1"/>
</dbReference>
<dbReference type="Pfam" id="PF04082">
    <property type="entry name" value="Fungal_trans"/>
    <property type="match status" value="1"/>
</dbReference>
<dbReference type="InterPro" id="IPR036864">
    <property type="entry name" value="Zn2-C6_fun-type_DNA-bd_sf"/>
</dbReference>
<dbReference type="PANTHER" id="PTHR31001:SF56">
    <property type="entry name" value="ZN(2)-C6 FUNGAL-TYPE DOMAIN-CONTAINING PROTEIN"/>
    <property type="match status" value="1"/>
</dbReference>
<dbReference type="CDD" id="cd12148">
    <property type="entry name" value="fungal_TF_MHR"/>
    <property type="match status" value="1"/>
</dbReference>
<dbReference type="EMBL" id="MU150238">
    <property type="protein sequence ID" value="KAF9467158.1"/>
    <property type="molecule type" value="Genomic_DNA"/>
</dbReference>
<protein>
    <recommendedName>
        <fullName evidence="6">Zn(2)-C6 fungal-type domain-containing protein</fullName>
    </recommendedName>
</protein>
<dbReference type="InterPro" id="IPR007219">
    <property type="entry name" value="XnlR_reg_dom"/>
</dbReference>
<evidence type="ECO:0000256" key="4">
    <source>
        <dbReference type="SAM" id="Coils"/>
    </source>
</evidence>
<reference evidence="7" key="1">
    <citation type="submission" date="2020-11" db="EMBL/GenBank/DDBJ databases">
        <authorList>
            <consortium name="DOE Joint Genome Institute"/>
            <person name="Ahrendt S."/>
            <person name="Riley R."/>
            <person name="Andreopoulos W."/>
            <person name="Labutti K."/>
            <person name="Pangilinan J."/>
            <person name="Ruiz-Duenas F.J."/>
            <person name="Barrasa J.M."/>
            <person name="Sanchez-Garcia M."/>
            <person name="Camarero S."/>
            <person name="Miyauchi S."/>
            <person name="Serrano A."/>
            <person name="Linde D."/>
            <person name="Babiker R."/>
            <person name="Drula E."/>
            <person name="Ayuso-Fernandez I."/>
            <person name="Pacheco R."/>
            <person name="Padilla G."/>
            <person name="Ferreira P."/>
            <person name="Barriuso J."/>
            <person name="Kellner H."/>
            <person name="Castanera R."/>
            <person name="Alfaro M."/>
            <person name="Ramirez L."/>
            <person name="Pisabarro A.G."/>
            <person name="Kuo A."/>
            <person name="Tritt A."/>
            <person name="Lipzen A."/>
            <person name="He G."/>
            <person name="Yan M."/>
            <person name="Ng V."/>
            <person name="Cullen D."/>
            <person name="Martin F."/>
            <person name="Rosso M.-N."/>
            <person name="Henrissat B."/>
            <person name="Hibbett D."/>
            <person name="Martinez A.T."/>
            <person name="Grigoriev I.V."/>
        </authorList>
    </citation>
    <scope>NUCLEOTIDE SEQUENCE</scope>
    <source>
        <strain evidence="7">CBS 247.69</strain>
    </source>
</reference>
<accession>A0A9P5YE16</accession>
<dbReference type="GO" id="GO:0005634">
    <property type="term" value="C:nucleus"/>
    <property type="evidence" value="ECO:0007669"/>
    <property type="project" value="UniProtKB-SubCell"/>
</dbReference>
<comment type="caution">
    <text evidence="7">The sequence shown here is derived from an EMBL/GenBank/DDBJ whole genome shotgun (WGS) entry which is preliminary data.</text>
</comment>
<organism evidence="7 8">
    <name type="scientific">Collybia nuda</name>
    <dbReference type="NCBI Taxonomy" id="64659"/>
    <lineage>
        <taxon>Eukaryota</taxon>
        <taxon>Fungi</taxon>
        <taxon>Dikarya</taxon>
        <taxon>Basidiomycota</taxon>
        <taxon>Agaricomycotina</taxon>
        <taxon>Agaricomycetes</taxon>
        <taxon>Agaricomycetidae</taxon>
        <taxon>Agaricales</taxon>
        <taxon>Tricholomatineae</taxon>
        <taxon>Clitocybaceae</taxon>
        <taxon>Collybia</taxon>
    </lineage>
</organism>
<sequence>MSGVNSYKRSLLGESSGVPNRSPSSNSTVLNHEEVPSKRAPNKAARRIRGEIACAECRRLKIKCDKIVPCSTCVKRGCAALCPNGTIPPGEGSRFVLAATDHLRRKMTKMEARMHSLEDALAIVQANSSSRPHPLLSAPDDDEDDEDEEPILKPVVEDCESTALSEALGTLHMGDHGTSRFFGPSGGSESLLLKAKDIEAQTPWKTTRPLLEELDPSYLPSEINHCYQCFPFPPGILSTPVQSMIESFLPPMDRAISLCDTFLEHLSWMFHIVSRQQLVNELIPVVYKQINVTYGPHDLALMLIVLGIGSLVDLNLQPYNLEAQHYYRLARATLSLQPVLGEQSVVTIKVANPPLLNHEHRVDAGRQVLHLMSIYNGMSGKESNLEQSYALLDLASQVALRIGFHIDPSLWGFEGKEAYERRVYFWNLMSAVLWQSLVTGRPPSLLTTYIDCRIPTAEDEQLYQRGEVPLGFGIWGFRASVECLIPLVKTTLGVKPPSYPAILDLDRQIRNFTLPQSDDPLDDRTAISMRIFVRSHYQDLLLLFLHRGFFAQAMSENPRNPLEATCGQSVLAAYSSACVVLEDTKMQFLKKPLLCARVWRIWSLAFSAAVIVGTVATRGIHLGLNPPAFEEFESSCAMFRSAAETSSRAARAMPILEIMLQKAFRAREHFHERREPIPSETQHDDELSIFGGKTRLVNPQQFPVSPFMAPGVPQLKSALPARNQTAFAHEQFPGHLQQITASENHARSSSNYLDNLQATFADLSGGWDGLFHEVPGPSYGLSTNTNPTYPVQQSGNGIMLDDRWSSFMHNYSILAESGQPANHHRTM</sequence>
<keyword evidence="8" id="KW-1185">Reference proteome</keyword>
<dbReference type="GO" id="GO:0006351">
    <property type="term" value="P:DNA-templated transcription"/>
    <property type="evidence" value="ECO:0007669"/>
    <property type="project" value="InterPro"/>
</dbReference>
<feature type="region of interest" description="Disordered" evidence="5">
    <location>
        <begin position="1"/>
        <end position="44"/>
    </location>
</feature>
<dbReference type="PROSITE" id="PS00463">
    <property type="entry name" value="ZN2_CY6_FUNGAL_1"/>
    <property type="match status" value="1"/>
</dbReference>
<dbReference type="SMART" id="SM00906">
    <property type="entry name" value="Fungal_trans"/>
    <property type="match status" value="1"/>
</dbReference>